<dbReference type="Pfam" id="PF05973">
    <property type="entry name" value="Gp49"/>
    <property type="match status" value="1"/>
</dbReference>
<dbReference type="OrthoDB" id="3233388at2"/>
<reference evidence="1 2" key="1">
    <citation type="submission" date="2017-01" db="EMBL/GenBank/DDBJ databases">
        <authorList>
            <person name="Varghese N."/>
            <person name="Submissions S."/>
        </authorList>
    </citation>
    <scope>NUCLEOTIDE SEQUENCE [LARGE SCALE GENOMIC DNA]</scope>
    <source>
        <strain evidence="1 2">ATCC 700171</strain>
    </source>
</reference>
<evidence type="ECO:0000313" key="2">
    <source>
        <dbReference type="Proteomes" id="UP000323956"/>
    </source>
</evidence>
<dbReference type="InterPro" id="IPR009241">
    <property type="entry name" value="HigB-like"/>
</dbReference>
<sequence>MRWTVETLDAVDNEIEALPPKLQARLLRLLEMIENVGLEQIHEPHVKHLDGKLWELRAKAQEGIARGIYVTVTGRRVVVLHVFVKKSPKTPKPALELARERMKQVET</sequence>
<gene>
    <name evidence="1" type="ORF">SAMN05421641_13924</name>
</gene>
<proteinExistence type="predicted"/>
<dbReference type="Proteomes" id="UP000323956">
    <property type="component" value="Unassembled WGS sequence"/>
</dbReference>
<dbReference type="RefSeq" id="WP_149766828.1">
    <property type="nucleotide sequence ID" value="NZ_FTMK01000039.1"/>
</dbReference>
<organism evidence="1 2">
    <name type="scientific">Paracoccus thiocyanatus</name>
    <dbReference type="NCBI Taxonomy" id="34006"/>
    <lineage>
        <taxon>Bacteria</taxon>
        <taxon>Pseudomonadati</taxon>
        <taxon>Pseudomonadota</taxon>
        <taxon>Alphaproteobacteria</taxon>
        <taxon>Rhodobacterales</taxon>
        <taxon>Paracoccaceae</taxon>
        <taxon>Paracoccus</taxon>
    </lineage>
</organism>
<dbReference type="EMBL" id="FTMK01000039">
    <property type="protein sequence ID" value="SIR31441.1"/>
    <property type="molecule type" value="Genomic_DNA"/>
</dbReference>
<name>A0A1N6ZXC1_9RHOB</name>
<accession>A0A1N6ZXC1</accession>
<evidence type="ECO:0000313" key="1">
    <source>
        <dbReference type="EMBL" id="SIR31441.1"/>
    </source>
</evidence>
<protein>
    <submittedName>
        <fullName evidence="1">Phage-related protein</fullName>
    </submittedName>
</protein>
<dbReference type="AlphaFoldDB" id="A0A1N6ZXC1"/>